<evidence type="ECO:0000256" key="11">
    <source>
        <dbReference type="PROSITE-ProRule" id="PRU10112"/>
    </source>
</evidence>
<feature type="active site" evidence="10">
    <location>
        <position position="148"/>
    </location>
</feature>
<evidence type="ECO:0000256" key="1">
    <source>
        <dbReference type="ARBA" id="ARBA00001946"/>
    </source>
</evidence>
<evidence type="ECO:0000256" key="7">
    <source>
        <dbReference type="ARBA" id="ARBA00023239"/>
    </source>
</evidence>
<proteinExistence type="inferred from homology"/>
<comment type="catalytic activity">
    <reaction evidence="9 10">
        <text>oxaloacetate + phosphate = phosphoenolpyruvate + hydrogencarbonate</text>
        <dbReference type="Rhea" id="RHEA:28370"/>
        <dbReference type="ChEBI" id="CHEBI:16452"/>
        <dbReference type="ChEBI" id="CHEBI:17544"/>
        <dbReference type="ChEBI" id="CHEBI:43474"/>
        <dbReference type="ChEBI" id="CHEBI:58702"/>
        <dbReference type="EC" id="4.1.1.31"/>
    </reaction>
</comment>
<evidence type="ECO:0000313" key="13">
    <source>
        <dbReference type="Proteomes" id="UP000702544"/>
    </source>
</evidence>
<protein>
    <recommendedName>
        <fullName evidence="5 10">Phosphoenolpyruvate carboxylase</fullName>
        <shortName evidence="10">PEPC</shortName>
        <shortName evidence="10">PEPCase</shortName>
        <ecNumber evidence="4 10">4.1.1.31</ecNumber>
    </recommendedName>
</protein>
<dbReference type="AlphaFoldDB" id="A0AAE5CBX6"/>
<dbReference type="GO" id="GO:0000287">
    <property type="term" value="F:magnesium ion binding"/>
    <property type="evidence" value="ECO:0007669"/>
    <property type="project" value="UniProtKB-UniRule"/>
</dbReference>
<dbReference type="NCBIfam" id="NF000584">
    <property type="entry name" value="PRK00009.1"/>
    <property type="match status" value="1"/>
</dbReference>
<evidence type="ECO:0000256" key="3">
    <source>
        <dbReference type="ARBA" id="ARBA00008346"/>
    </source>
</evidence>
<dbReference type="EC" id="4.1.1.31" evidence="4 10"/>
<comment type="similarity">
    <text evidence="3 10">Belongs to the PEPCase type 1 family.</text>
</comment>
<keyword evidence="8 10" id="KW-0120">Carbon dioxide fixation</keyword>
<dbReference type="PANTHER" id="PTHR30523:SF6">
    <property type="entry name" value="PHOSPHOENOLPYRUVATE CARBOXYLASE"/>
    <property type="match status" value="1"/>
</dbReference>
<gene>
    <name evidence="10" type="primary">ppc</name>
    <name evidence="12" type="ORF">GWO12_15080</name>
</gene>
<dbReference type="GO" id="GO:0008964">
    <property type="term" value="F:phosphoenolpyruvate carboxylase activity"/>
    <property type="evidence" value="ECO:0007669"/>
    <property type="project" value="UniProtKB-UniRule"/>
</dbReference>
<dbReference type="GO" id="GO:0005829">
    <property type="term" value="C:cytosol"/>
    <property type="evidence" value="ECO:0007669"/>
    <property type="project" value="TreeGrafter"/>
</dbReference>
<dbReference type="Gene3D" id="1.20.1440.90">
    <property type="entry name" value="Phosphoenolpyruvate/pyruvate domain"/>
    <property type="match status" value="1"/>
</dbReference>
<evidence type="ECO:0000256" key="4">
    <source>
        <dbReference type="ARBA" id="ARBA00012305"/>
    </source>
</evidence>
<comment type="subunit">
    <text evidence="10">Homotetramer.</text>
</comment>
<dbReference type="InterPro" id="IPR022805">
    <property type="entry name" value="PEP_COase_bac/pln-type"/>
</dbReference>
<name>A0AAE5CBX6_9BACT</name>
<evidence type="ECO:0000256" key="9">
    <source>
        <dbReference type="ARBA" id="ARBA00048995"/>
    </source>
</evidence>
<dbReference type="PRINTS" id="PR00150">
    <property type="entry name" value="PEPCARBXLASE"/>
</dbReference>
<dbReference type="InterPro" id="IPR015813">
    <property type="entry name" value="Pyrv/PenolPyrv_kinase-like_dom"/>
</dbReference>
<dbReference type="PANTHER" id="PTHR30523">
    <property type="entry name" value="PHOSPHOENOLPYRUVATE CARBOXYLASE"/>
    <property type="match status" value="1"/>
</dbReference>
<comment type="cofactor">
    <cofactor evidence="1 10">
        <name>Mg(2+)</name>
        <dbReference type="ChEBI" id="CHEBI:18420"/>
    </cofactor>
</comment>
<organism evidence="12 13">
    <name type="scientific">Candidatus Kutchimonas denitrificans</name>
    <dbReference type="NCBI Taxonomy" id="3056748"/>
    <lineage>
        <taxon>Bacteria</taxon>
        <taxon>Pseudomonadati</taxon>
        <taxon>Gemmatimonadota</taxon>
        <taxon>Gemmatimonadia</taxon>
        <taxon>Candidatus Palauibacterales</taxon>
        <taxon>Candidatus Palauibacteraceae</taxon>
        <taxon>Candidatus Kutchimonas</taxon>
    </lineage>
</organism>
<dbReference type="InterPro" id="IPR021135">
    <property type="entry name" value="PEP_COase"/>
</dbReference>
<evidence type="ECO:0000313" key="12">
    <source>
        <dbReference type="EMBL" id="NIR76412.1"/>
    </source>
</evidence>
<dbReference type="GO" id="GO:0006099">
    <property type="term" value="P:tricarboxylic acid cycle"/>
    <property type="evidence" value="ECO:0007669"/>
    <property type="project" value="InterPro"/>
</dbReference>
<keyword evidence="7 10" id="KW-0456">Lyase</keyword>
<accession>A0AAE5CBX6</accession>
<evidence type="ECO:0000256" key="2">
    <source>
        <dbReference type="ARBA" id="ARBA00003670"/>
    </source>
</evidence>
<dbReference type="HAMAP" id="MF_00595">
    <property type="entry name" value="PEPcase_type1"/>
    <property type="match status" value="1"/>
</dbReference>
<dbReference type="EMBL" id="JAACAK010000129">
    <property type="protein sequence ID" value="NIR76412.1"/>
    <property type="molecule type" value="Genomic_DNA"/>
</dbReference>
<evidence type="ECO:0000256" key="10">
    <source>
        <dbReference type="HAMAP-Rule" id="MF_00595"/>
    </source>
</evidence>
<dbReference type="Pfam" id="PF00311">
    <property type="entry name" value="PEPcase"/>
    <property type="match status" value="1"/>
</dbReference>
<keyword evidence="6 10" id="KW-0460">Magnesium</keyword>
<evidence type="ECO:0000256" key="6">
    <source>
        <dbReference type="ARBA" id="ARBA00022842"/>
    </source>
</evidence>
<dbReference type="SUPFAM" id="SSF51621">
    <property type="entry name" value="Phosphoenolpyruvate/pyruvate domain"/>
    <property type="match status" value="1"/>
</dbReference>
<comment type="function">
    <text evidence="2 10">Forms oxaloacetate, a four-carbon dicarboxylic acid source for the tricarboxylic acid cycle.</text>
</comment>
<dbReference type="GO" id="GO:0006107">
    <property type="term" value="P:oxaloacetate metabolic process"/>
    <property type="evidence" value="ECO:0007669"/>
    <property type="project" value="UniProtKB-UniRule"/>
</dbReference>
<sequence length="904" mass="100132">MKRQDIHFRPKDEPLRADVSTLGALVGDVIREQGGDELFERVEDARRAAIRRREGDRRGAAQLERAVCSLEPRESEELVRAFASYFQVVNMAEKVHRLRRRRDYLREGAVQPQSLEATVRRLADSGLGLDDVVALFRRMRVEPVFTAHPSQATRATILEKQQRIARTLVDRFDASMTPPEERAALGRIRAEVAAGWQTEEHPPERPTVGQELEHVLFHLTEIIYRVVPSFYQALTEALRAAYGDDAAGIELPTVLGFASWVGGDMDGNPNVTAATIREALARQRRLILDRYREECLDLARALSQSVSRVEVDGEILERVDEYAGLFPETHGEIPARHRTMPYRMLFRLVAERLAATARDGEGSYGAADEFCDDLRHVLASLERHRGTHAGGFAVRRLLRRAETFGFHLATLDVRQNAEVHRRVVGQLLAEPGWSALPAGDRQARLALALESGDVPAVEPDDEAEETLEISRAIADSRARYGGRSIGLYIVSMSEGPDDVLAVLALARWAGLVDETGRVPLDVAPLFETVEDLVAAPGVIRALFADRGYAEHLESRDRHQVIMVGYSDSNKDGGLAASRWALQRAQAELAAVADAAGVALTVFHGRGGTIGRGGGKTHDAVLAAPPAAVRGRLRVTEQGEVIDDKYGLRGIAERTLERTVGAVALATGLPAVDDDREPRWHEMMDRVASASRTAYTDLVYGERDFAVYFRSATPIDVIERMPIGSRPASRQAAGTIADLRAIPWVFAWTQSRHLLPGWYGVGSGLEAAVAEFGMDAVAEMVRDWPFLRSLIDDVEMVLAKADMPIAERYAALAGDRGAEIFSRIHAEHEKTVDLIENLKGIDELLANDYTLQRSIRLRNPYVDPMSLMQIDLLQRWRESGREDEEIFRALLATVNGIARGLQNTG</sequence>
<dbReference type="Proteomes" id="UP000702544">
    <property type="component" value="Unassembled WGS sequence"/>
</dbReference>
<comment type="caution">
    <text evidence="12">The sequence shown here is derived from an EMBL/GenBank/DDBJ whole genome shotgun (WGS) entry which is preliminary data.</text>
</comment>
<dbReference type="PROSITE" id="PS00393">
    <property type="entry name" value="PEPCASE_2"/>
    <property type="match status" value="1"/>
</dbReference>
<evidence type="ECO:0000256" key="5">
    <source>
        <dbReference type="ARBA" id="ARBA00022419"/>
    </source>
</evidence>
<reference evidence="12 13" key="1">
    <citation type="submission" date="2020-01" db="EMBL/GenBank/DDBJ databases">
        <title>Genomes assembled from Gulf of Kutch pelagic sediment metagenomes.</title>
        <authorList>
            <person name="Chandrashekar M."/>
            <person name="Mahajan M.S."/>
            <person name="Dave K.J."/>
            <person name="Vatsa P."/>
            <person name="Nathani N.M."/>
        </authorList>
    </citation>
    <scope>NUCLEOTIDE SEQUENCE [LARGE SCALE GENOMIC DNA]</scope>
    <source>
        <strain evidence="12">KS3-K002</strain>
    </source>
</reference>
<feature type="active site" evidence="10 11">
    <location>
        <position position="570"/>
    </location>
</feature>
<dbReference type="GO" id="GO:0015977">
    <property type="term" value="P:carbon fixation"/>
    <property type="evidence" value="ECO:0007669"/>
    <property type="project" value="UniProtKB-UniRule"/>
</dbReference>
<evidence type="ECO:0000256" key="8">
    <source>
        <dbReference type="ARBA" id="ARBA00023300"/>
    </source>
</evidence>
<dbReference type="InterPro" id="IPR033129">
    <property type="entry name" value="PEPCASE_His_AS"/>
</dbReference>